<feature type="transmembrane region" description="Helical" evidence="5">
    <location>
        <begin position="869"/>
        <end position="888"/>
    </location>
</feature>
<accession>A0A194XEZ6</accession>
<evidence type="ECO:0000256" key="5">
    <source>
        <dbReference type="SAM" id="Phobius"/>
    </source>
</evidence>
<organism evidence="7 8">
    <name type="scientific">Mollisia scopiformis</name>
    <name type="common">Conifer needle endophyte fungus</name>
    <name type="synonym">Phialocephala scopiformis</name>
    <dbReference type="NCBI Taxonomy" id="149040"/>
    <lineage>
        <taxon>Eukaryota</taxon>
        <taxon>Fungi</taxon>
        <taxon>Dikarya</taxon>
        <taxon>Ascomycota</taxon>
        <taxon>Pezizomycotina</taxon>
        <taxon>Leotiomycetes</taxon>
        <taxon>Helotiales</taxon>
        <taxon>Mollisiaceae</taxon>
        <taxon>Mollisia</taxon>
    </lineage>
</organism>
<feature type="domain" description="ABC transporter" evidence="6">
    <location>
        <begin position="393"/>
        <end position="629"/>
    </location>
</feature>
<dbReference type="GeneID" id="28822725"/>
<feature type="transmembrane region" description="Helical" evidence="5">
    <location>
        <begin position="245"/>
        <end position="265"/>
    </location>
</feature>
<evidence type="ECO:0000256" key="1">
    <source>
        <dbReference type="ARBA" id="ARBA00022448"/>
    </source>
</evidence>
<proteinExistence type="predicted"/>
<keyword evidence="2" id="KW-0677">Repeat</keyword>
<keyword evidence="3" id="KW-0547">Nucleotide-binding</keyword>
<feature type="transmembrane region" description="Helical" evidence="5">
    <location>
        <begin position="1022"/>
        <end position="1043"/>
    </location>
</feature>
<feature type="transmembrane region" description="Helical" evidence="5">
    <location>
        <begin position="895"/>
        <end position="912"/>
    </location>
</feature>
<protein>
    <submittedName>
        <fullName evidence="7">p-loop containing nucleoside triphosphate hydrolase protein</fullName>
    </submittedName>
</protein>
<dbReference type="EMBL" id="KQ947412">
    <property type="protein sequence ID" value="KUJ18709.1"/>
    <property type="molecule type" value="Genomic_DNA"/>
</dbReference>
<name>A0A194XEZ6_MOLSC</name>
<feature type="transmembrane region" description="Helical" evidence="5">
    <location>
        <begin position="963"/>
        <end position="987"/>
    </location>
</feature>
<dbReference type="InterPro" id="IPR017871">
    <property type="entry name" value="ABC_transporter-like_CS"/>
</dbReference>
<dbReference type="SUPFAM" id="SSF52540">
    <property type="entry name" value="P-loop containing nucleoside triphosphate hydrolases"/>
    <property type="match status" value="2"/>
</dbReference>
<feature type="transmembrane region" description="Helical" evidence="5">
    <location>
        <begin position="165"/>
        <end position="183"/>
    </location>
</feature>
<dbReference type="STRING" id="149040.A0A194XEZ6"/>
<evidence type="ECO:0000259" key="6">
    <source>
        <dbReference type="PROSITE" id="PS50893"/>
    </source>
</evidence>
<dbReference type="InParanoid" id="A0A194XEZ6"/>
<dbReference type="Pfam" id="PF00005">
    <property type="entry name" value="ABC_tran"/>
    <property type="match status" value="2"/>
</dbReference>
<evidence type="ECO:0000313" key="8">
    <source>
        <dbReference type="Proteomes" id="UP000070700"/>
    </source>
</evidence>
<feature type="transmembrane region" description="Helical" evidence="5">
    <location>
        <begin position="211"/>
        <end position="233"/>
    </location>
</feature>
<dbReference type="PROSITE" id="PS50893">
    <property type="entry name" value="ABC_TRANSPORTER_2"/>
    <property type="match status" value="2"/>
</dbReference>
<dbReference type="GO" id="GO:0140359">
    <property type="term" value="F:ABC-type transporter activity"/>
    <property type="evidence" value="ECO:0007669"/>
    <property type="project" value="InterPro"/>
</dbReference>
<keyword evidence="5" id="KW-1133">Transmembrane helix</keyword>
<dbReference type="InterPro" id="IPR003593">
    <property type="entry name" value="AAA+_ATPase"/>
</dbReference>
<dbReference type="Gene3D" id="3.40.50.300">
    <property type="entry name" value="P-loop containing nucleotide triphosphate hydrolases"/>
    <property type="match status" value="2"/>
</dbReference>
<feature type="transmembrane region" description="Helical" evidence="5">
    <location>
        <begin position="301"/>
        <end position="321"/>
    </location>
</feature>
<dbReference type="PANTHER" id="PTHR19229">
    <property type="entry name" value="ATP-BINDING CASSETTE TRANSPORTER SUBFAMILY A ABCA"/>
    <property type="match status" value="1"/>
</dbReference>
<dbReference type="CDD" id="cd03263">
    <property type="entry name" value="ABC_subfamily_A"/>
    <property type="match status" value="2"/>
</dbReference>
<feature type="transmembrane region" description="Helical" evidence="5">
    <location>
        <begin position="932"/>
        <end position="956"/>
    </location>
</feature>
<keyword evidence="1" id="KW-0813">Transport</keyword>
<dbReference type="InterPro" id="IPR026082">
    <property type="entry name" value="ABCA"/>
</dbReference>
<dbReference type="InterPro" id="IPR003439">
    <property type="entry name" value="ABC_transporter-like_ATP-bd"/>
</dbReference>
<keyword evidence="8" id="KW-1185">Reference proteome</keyword>
<dbReference type="KEGG" id="psco:LY89DRAFT_667779"/>
<dbReference type="GO" id="GO:0016020">
    <property type="term" value="C:membrane"/>
    <property type="evidence" value="ECO:0007669"/>
    <property type="project" value="InterPro"/>
</dbReference>
<feature type="domain" description="ABC transporter" evidence="6">
    <location>
        <begin position="1085"/>
        <end position="1311"/>
    </location>
</feature>
<feature type="transmembrane region" description="Helical" evidence="5">
    <location>
        <begin position="33"/>
        <end position="52"/>
    </location>
</feature>
<evidence type="ECO:0000256" key="4">
    <source>
        <dbReference type="ARBA" id="ARBA00022840"/>
    </source>
</evidence>
<reference evidence="7 8" key="1">
    <citation type="submission" date="2015-10" db="EMBL/GenBank/DDBJ databases">
        <title>Full genome of DAOMC 229536 Phialocephala scopiformis, a fungal endophyte of spruce producing the potent anti-insectan compound rugulosin.</title>
        <authorList>
            <consortium name="DOE Joint Genome Institute"/>
            <person name="Walker A.K."/>
            <person name="Frasz S.L."/>
            <person name="Seifert K.A."/>
            <person name="Miller J.D."/>
            <person name="Mondo S.J."/>
            <person name="Labutti K."/>
            <person name="Lipzen A."/>
            <person name="Dockter R."/>
            <person name="Kennedy M."/>
            <person name="Grigoriev I.V."/>
            <person name="Spatafora J.W."/>
        </authorList>
    </citation>
    <scope>NUCLEOTIDE SEQUENCE [LARGE SCALE GENOMIC DNA]</scope>
    <source>
        <strain evidence="7 8">CBS 120377</strain>
    </source>
</reference>
<keyword evidence="5" id="KW-0812">Transmembrane</keyword>
<dbReference type="GO" id="GO:0005319">
    <property type="term" value="F:lipid transporter activity"/>
    <property type="evidence" value="ECO:0007669"/>
    <property type="project" value="TreeGrafter"/>
</dbReference>
<feature type="transmembrane region" description="Helical" evidence="5">
    <location>
        <begin position="341"/>
        <end position="362"/>
    </location>
</feature>
<keyword evidence="4" id="KW-0067">ATP-binding</keyword>
<keyword evidence="7" id="KW-0378">Hydrolase</keyword>
<evidence type="ECO:0000256" key="2">
    <source>
        <dbReference type="ARBA" id="ARBA00022737"/>
    </source>
</evidence>
<dbReference type="Proteomes" id="UP000070700">
    <property type="component" value="Unassembled WGS sequence"/>
</dbReference>
<dbReference type="GO" id="GO:0016887">
    <property type="term" value="F:ATP hydrolysis activity"/>
    <property type="evidence" value="ECO:0007669"/>
    <property type="project" value="InterPro"/>
</dbReference>
<dbReference type="GO" id="GO:0005524">
    <property type="term" value="F:ATP binding"/>
    <property type="evidence" value="ECO:0007669"/>
    <property type="project" value="UniProtKB-KW"/>
</dbReference>
<dbReference type="PANTHER" id="PTHR19229:SF36">
    <property type="entry name" value="ATP-BINDING CASSETTE SUB-FAMILY A MEMBER 2"/>
    <property type="match status" value="1"/>
</dbReference>
<evidence type="ECO:0000256" key="3">
    <source>
        <dbReference type="ARBA" id="ARBA00022741"/>
    </source>
</evidence>
<feature type="transmembrane region" description="Helical" evidence="5">
    <location>
        <begin position="740"/>
        <end position="761"/>
    </location>
</feature>
<feature type="transmembrane region" description="Helical" evidence="5">
    <location>
        <begin position="271"/>
        <end position="289"/>
    </location>
</feature>
<sequence>MGLLLRQIAILVRKDLLLLFSGPKSRLSTLIRALWIPIIYSLYMSVIIKVYWPKEKYGVGNLHQLLSLQYAMKTATGGRDTVVFVNNVSLGGDIDRVINNIATPIRASAKMQSFSTIHRIYFSTGGAVSLPSTVNEYPFTSVTQKACTARITTDIQRATTNHLSVVWYIGFVGIMYQLVGLMAKEREIGMSDLVESMMPNVRRWECQFARLIGHFLAFSIVYAPGWIVMGVIAKHGLFLKTSGSIVVIFFILSGLALISFSILGASFFRKAQLSGITTVVLALCLGIIAQIESKSLDSATVVILGLLFTPMTFVFFLSAALRFGFNQEAAKLGESAPGTPWTLHIGVLWALLVMQIIAYPILSMYVERWLYGTAAQRSKRNVSWGGIESSTPVRLTNFKKIYQKSGIVRFAARMFGIRLTPVIAINDLSLTALQGQILALVGANGCGKTSALNAIAGLNSITDGSITVDGSGGIGLCPQQNVLWNGLTIEQHAKIFHKLKTTSAATSNDEVCGLIKKCGLEGKRKSRARTLSGGQKSKLQLIMMLIGGSRVCCLDEVSEGLDPPSWRRIWDILLAERGHRTFILTTHFLDEAEYLADHISIITKGHLKAEGSTSELKARLGSGYRVLVSPGTDGDANGNLAELSRKNEDQNVQVSRDQEFPITGPTIEEVFMKMAIDTSDDSGTDKVEHIEILHDGHHEKIATDIDATDETALLTGHRIGAFQQIFTLFRKRVTVLRRSWVGTFATIVIPIAGAGLVSMLIKNFRNPGCNFADQISVSDIETLSMSLTPQIVIGPQSALTLQKLELFSRVLPNITQGINKSAIIQGIHVVNSLDEFLNFTNSNYSTIVPGGIFLGAQGSVPTYSYRSNLGVLGVYAAIFIQNAMNVLLSNQTIATQYGLAAYPAFFTLYPTAESLRGVRALQYSNGVRSLPLWSAYLTFDGVIVLFISVIVTLIFATAAPHAWFSLGTIFLCLFLYGITSILLSYVISLVARSQLSAFAFSAGGQAGSPPVKATTPGPLPLFGAPIIYLICQSLSLFGILVWSDHGFSFPSFRAGSVEIDFEDTSTKEPEVSDEINRVAKSDDGLRVLHTSKTLKTRASGKTKVVDDLTFGIKRGEVFALVGPNGAGKSTTNSMIRGEIKPDHGNGQIFVENTPVAKDRDAARSHLGVCPQHDPLDKMTVLEHLCFYAGIRGLSDIEQNVDNLVKAVGLAPFRDRMASKLSGGNKRKLGNPDVLLLDEPSSGMDPLAKRSMWTTLSRFVPHRSILLTTHSMEDADALASRVDILARHMLDLGTTQHLRAKHGYGFHVHLVLKSAPTTGLDEMENLKEWVEGKFKGSEM</sequence>
<dbReference type="PROSITE" id="PS00211">
    <property type="entry name" value="ABC_TRANSPORTER_1"/>
    <property type="match status" value="1"/>
</dbReference>
<evidence type="ECO:0000313" key="7">
    <source>
        <dbReference type="EMBL" id="KUJ18709.1"/>
    </source>
</evidence>
<dbReference type="SMART" id="SM00382">
    <property type="entry name" value="AAA"/>
    <property type="match status" value="2"/>
</dbReference>
<dbReference type="OrthoDB" id="8061355at2759"/>
<gene>
    <name evidence="7" type="ORF">LY89DRAFT_667779</name>
</gene>
<dbReference type="InterPro" id="IPR027417">
    <property type="entry name" value="P-loop_NTPase"/>
</dbReference>
<keyword evidence="5" id="KW-0472">Membrane</keyword>
<dbReference type="RefSeq" id="XP_018073064.1">
    <property type="nucleotide sequence ID" value="XM_018212999.1"/>
</dbReference>